<dbReference type="InterPro" id="IPR036869">
    <property type="entry name" value="J_dom_sf"/>
</dbReference>
<organism evidence="8 9">
    <name type="scientific">Kockovaella imperatae</name>
    <dbReference type="NCBI Taxonomy" id="4999"/>
    <lineage>
        <taxon>Eukaryota</taxon>
        <taxon>Fungi</taxon>
        <taxon>Dikarya</taxon>
        <taxon>Basidiomycota</taxon>
        <taxon>Agaricomycotina</taxon>
        <taxon>Tremellomycetes</taxon>
        <taxon>Tremellales</taxon>
        <taxon>Cuniculitremaceae</taxon>
        <taxon>Kockovaella</taxon>
    </lineage>
</organism>
<comment type="subcellular location">
    <subcellularLocation>
        <location evidence="5">Endomembrane system</location>
        <topology evidence="5">Single-pass membrane protein</topology>
    </subcellularLocation>
</comment>
<dbReference type="RefSeq" id="XP_021872933.1">
    <property type="nucleotide sequence ID" value="XM_022013235.1"/>
</dbReference>
<evidence type="ECO:0000256" key="4">
    <source>
        <dbReference type="ARBA" id="ARBA00023136"/>
    </source>
</evidence>
<dbReference type="OrthoDB" id="413400at2759"/>
<keyword evidence="4 6" id="KW-0472">Membrane</keyword>
<evidence type="ECO:0000313" key="8">
    <source>
        <dbReference type="EMBL" id="ORX39070.1"/>
    </source>
</evidence>
<evidence type="ECO:0000256" key="1">
    <source>
        <dbReference type="ARBA" id="ARBA00022692"/>
    </source>
</evidence>
<dbReference type="Proteomes" id="UP000193218">
    <property type="component" value="Unassembled WGS sequence"/>
</dbReference>
<dbReference type="SUPFAM" id="SSF46565">
    <property type="entry name" value="Chaperone J-domain"/>
    <property type="match status" value="1"/>
</dbReference>
<dbReference type="GeneID" id="33555043"/>
<dbReference type="PANTHER" id="PTHR44653:SF2">
    <property type="entry name" value="DNAJ HOMOLOG SUBFAMILY C MEMBER 1"/>
    <property type="match status" value="1"/>
</dbReference>
<name>A0A1Y1ULZ1_9TREE</name>
<keyword evidence="3 6" id="KW-1133">Transmembrane helix</keyword>
<dbReference type="SMART" id="SM00271">
    <property type="entry name" value="DnaJ"/>
    <property type="match status" value="1"/>
</dbReference>
<evidence type="ECO:0000256" key="6">
    <source>
        <dbReference type="SAM" id="Phobius"/>
    </source>
</evidence>
<evidence type="ECO:0000313" key="9">
    <source>
        <dbReference type="Proteomes" id="UP000193218"/>
    </source>
</evidence>
<dbReference type="InterPro" id="IPR052606">
    <property type="entry name" value="DnaJ_domain_protein"/>
</dbReference>
<protein>
    <submittedName>
        <fullName evidence="8">DnaJ domain-containing protein</fullName>
    </submittedName>
</protein>
<dbReference type="InParanoid" id="A0A1Y1ULZ1"/>
<dbReference type="Pfam" id="PF00226">
    <property type="entry name" value="DnaJ"/>
    <property type="match status" value="1"/>
</dbReference>
<keyword evidence="2" id="KW-0732">Signal</keyword>
<reference evidence="8 9" key="1">
    <citation type="submission" date="2017-03" db="EMBL/GenBank/DDBJ databases">
        <title>Widespread Adenine N6-methylation of Active Genes in Fungi.</title>
        <authorList>
            <consortium name="DOE Joint Genome Institute"/>
            <person name="Mondo S.J."/>
            <person name="Dannebaum R.O."/>
            <person name="Kuo R.C."/>
            <person name="Louie K.B."/>
            <person name="Bewick A.J."/>
            <person name="Labutti K."/>
            <person name="Haridas S."/>
            <person name="Kuo A."/>
            <person name="Salamov A."/>
            <person name="Ahrendt S.R."/>
            <person name="Lau R."/>
            <person name="Bowen B.P."/>
            <person name="Lipzen A."/>
            <person name="Sullivan W."/>
            <person name="Andreopoulos W.B."/>
            <person name="Clum A."/>
            <person name="Lindquist E."/>
            <person name="Daum C."/>
            <person name="Northen T.R."/>
            <person name="Ramamoorthy G."/>
            <person name="Schmitz R.J."/>
            <person name="Gryganskyi A."/>
            <person name="Culley D."/>
            <person name="Magnuson J."/>
            <person name="James T.Y."/>
            <person name="O'Malley M.A."/>
            <person name="Stajich J.E."/>
            <person name="Spatafora J.W."/>
            <person name="Visel A."/>
            <person name="Grigoriev I.V."/>
        </authorList>
    </citation>
    <scope>NUCLEOTIDE SEQUENCE [LARGE SCALE GENOMIC DNA]</scope>
    <source>
        <strain evidence="8 9">NRRL Y-17943</strain>
    </source>
</reference>
<dbReference type="PROSITE" id="PS50076">
    <property type="entry name" value="DNAJ_2"/>
    <property type="match status" value="1"/>
</dbReference>
<feature type="transmembrane region" description="Helical" evidence="6">
    <location>
        <begin position="111"/>
        <end position="130"/>
    </location>
</feature>
<dbReference type="InterPro" id="IPR001623">
    <property type="entry name" value="DnaJ_domain"/>
</dbReference>
<dbReference type="Gene3D" id="1.10.287.110">
    <property type="entry name" value="DnaJ domain"/>
    <property type="match status" value="1"/>
</dbReference>
<feature type="domain" description="J" evidence="7">
    <location>
        <begin position="25"/>
        <end position="90"/>
    </location>
</feature>
<feature type="non-terminal residue" evidence="8">
    <location>
        <position position="1"/>
    </location>
</feature>
<sequence>SWTKEDYEIFDIVSELEAAEGKGTTFYSWLEIEPSASKNDIVKAYRKKSLELHPDKNVGGKDIEARFARLGLINEILRSPERRDRYNFFYKNGVPKWRGTGYYYSRYRPTLSHTLIFLVFLTSLFQLLVLRMNYSRDKKRVDYFYTTALALNKNGAGKREKFYDPNSTAGPEEQDVPEVVGRRVKVPMVQGHDMAGVLDLAVVNDQVYVVS</sequence>
<keyword evidence="9" id="KW-1185">Reference proteome</keyword>
<evidence type="ECO:0000256" key="5">
    <source>
        <dbReference type="ARBA" id="ARBA00037847"/>
    </source>
</evidence>
<dbReference type="GO" id="GO:0012505">
    <property type="term" value="C:endomembrane system"/>
    <property type="evidence" value="ECO:0007669"/>
    <property type="project" value="UniProtKB-SubCell"/>
</dbReference>
<evidence type="ECO:0000259" key="7">
    <source>
        <dbReference type="PROSITE" id="PS50076"/>
    </source>
</evidence>
<gene>
    <name evidence="8" type="ORF">BD324DRAFT_577031</name>
</gene>
<dbReference type="PRINTS" id="PR00625">
    <property type="entry name" value="JDOMAIN"/>
</dbReference>
<evidence type="ECO:0000256" key="3">
    <source>
        <dbReference type="ARBA" id="ARBA00022989"/>
    </source>
</evidence>
<proteinExistence type="predicted"/>
<evidence type="ECO:0000256" key="2">
    <source>
        <dbReference type="ARBA" id="ARBA00022729"/>
    </source>
</evidence>
<dbReference type="STRING" id="4999.A0A1Y1ULZ1"/>
<dbReference type="PANTHER" id="PTHR44653">
    <property type="entry name" value="DNAJ HOMOLOG SUBFAMILY C MEMBER 1"/>
    <property type="match status" value="1"/>
</dbReference>
<keyword evidence="1 6" id="KW-0812">Transmembrane</keyword>
<dbReference type="EMBL" id="NBSH01000003">
    <property type="protein sequence ID" value="ORX39070.1"/>
    <property type="molecule type" value="Genomic_DNA"/>
</dbReference>
<comment type="caution">
    <text evidence="8">The sequence shown here is derived from an EMBL/GenBank/DDBJ whole genome shotgun (WGS) entry which is preliminary data.</text>
</comment>
<dbReference type="CDD" id="cd06257">
    <property type="entry name" value="DnaJ"/>
    <property type="match status" value="1"/>
</dbReference>
<dbReference type="AlphaFoldDB" id="A0A1Y1ULZ1"/>
<accession>A0A1Y1ULZ1</accession>